<dbReference type="STRING" id="947166.A0A1D1VZ69"/>
<dbReference type="PANTHER" id="PTHR16120">
    <property type="entry name" value="AP-5 COMPLEX SUBUNIT SIGMA-1"/>
    <property type="match status" value="1"/>
</dbReference>
<proteinExistence type="predicted"/>
<dbReference type="Proteomes" id="UP000186922">
    <property type="component" value="Unassembled WGS sequence"/>
</dbReference>
<organism evidence="1 2">
    <name type="scientific">Ramazzottius varieornatus</name>
    <name type="common">Water bear</name>
    <name type="synonym">Tardigrade</name>
    <dbReference type="NCBI Taxonomy" id="947166"/>
    <lineage>
        <taxon>Eukaryota</taxon>
        <taxon>Metazoa</taxon>
        <taxon>Ecdysozoa</taxon>
        <taxon>Tardigrada</taxon>
        <taxon>Eutardigrada</taxon>
        <taxon>Parachela</taxon>
        <taxon>Hypsibioidea</taxon>
        <taxon>Ramazzottiidae</taxon>
        <taxon>Ramazzottius</taxon>
    </lineage>
</organism>
<dbReference type="OrthoDB" id="370698at2759"/>
<dbReference type="GO" id="GO:0030119">
    <property type="term" value="C:AP-type membrane coat adaptor complex"/>
    <property type="evidence" value="ECO:0007669"/>
    <property type="project" value="InterPro"/>
</dbReference>
<reference evidence="1 2" key="1">
    <citation type="journal article" date="2016" name="Nat. Commun.">
        <title>Extremotolerant tardigrade genome and improved radiotolerance of human cultured cells by tardigrade-unique protein.</title>
        <authorList>
            <person name="Hashimoto T."/>
            <person name="Horikawa D.D."/>
            <person name="Saito Y."/>
            <person name="Kuwahara H."/>
            <person name="Kozuka-Hata H."/>
            <person name="Shin-I T."/>
            <person name="Minakuchi Y."/>
            <person name="Ohishi K."/>
            <person name="Motoyama A."/>
            <person name="Aizu T."/>
            <person name="Enomoto A."/>
            <person name="Kondo K."/>
            <person name="Tanaka S."/>
            <person name="Hara Y."/>
            <person name="Koshikawa S."/>
            <person name="Sagara H."/>
            <person name="Miura T."/>
            <person name="Yokobori S."/>
            <person name="Miyagawa K."/>
            <person name="Suzuki Y."/>
            <person name="Kubo T."/>
            <person name="Oyama M."/>
            <person name="Kohara Y."/>
            <person name="Fujiyama A."/>
            <person name="Arakawa K."/>
            <person name="Katayama T."/>
            <person name="Toyoda A."/>
            <person name="Kunieda T."/>
        </authorList>
    </citation>
    <scope>NUCLEOTIDE SEQUENCE [LARGE SCALE GENOMIC DNA]</scope>
    <source>
        <strain evidence="1 2">YOKOZUNA-1</strain>
    </source>
</reference>
<dbReference type="AlphaFoldDB" id="A0A1D1VZ69"/>
<protein>
    <recommendedName>
        <fullName evidence="3">AP complex mu/sigma subunit domain-containing protein</fullName>
    </recommendedName>
</protein>
<keyword evidence="2" id="KW-1185">Reference proteome</keyword>
<gene>
    <name evidence="1" type="primary">RvY_15776-1</name>
    <name evidence="1" type="synonym">RvY_15776.1</name>
    <name evidence="1" type="ORF">RvY_15776</name>
</gene>
<dbReference type="InterPro" id="IPR029392">
    <property type="entry name" value="AP-5_subunit_s1"/>
</dbReference>
<name>A0A1D1VZ69_RAMVA</name>
<accession>A0A1D1VZ69</accession>
<dbReference type="Pfam" id="PF15001">
    <property type="entry name" value="AP-5_subunit_s1"/>
    <property type="match status" value="1"/>
</dbReference>
<evidence type="ECO:0000313" key="2">
    <source>
        <dbReference type="Proteomes" id="UP000186922"/>
    </source>
</evidence>
<dbReference type="GO" id="GO:0016197">
    <property type="term" value="P:endosomal transport"/>
    <property type="evidence" value="ECO:0007669"/>
    <property type="project" value="InterPro"/>
</dbReference>
<dbReference type="GO" id="GO:0000724">
    <property type="term" value="P:double-strand break repair via homologous recombination"/>
    <property type="evidence" value="ECO:0007669"/>
    <property type="project" value="InterPro"/>
</dbReference>
<dbReference type="PANTHER" id="PTHR16120:SF0">
    <property type="entry name" value="AP-5 COMPLEX SUBUNIT SIGMA-1"/>
    <property type="match status" value="1"/>
</dbReference>
<dbReference type="GO" id="GO:0005764">
    <property type="term" value="C:lysosome"/>
    <property type="evidence" value="ECO:0007669"/>
    <property type="project" value="TreeGrafter"/>
</dbReference>
<evidence type="ECO:0008006" key="3">
    <source>
        <dbReference type="Google" id="ProtNLM"/>
    </source>
</evidence>
<evidence type="ECO:0000313" key="1">
    <source>
        <dbReference type="EMBL" id="GAV05683.1"/>
    </source>
</evidence>
<dbReference type="EMBL" id="BDGG01000012">
    <property type="protein sequence ID" value="GAV05683.1"/>
    <property type="molecule type" value="Genomic_DNA"/>
</dbReference>
<dbReference type="GO" id="GO:0005770">
    <property type="term" value="C:late endosome"/>
    <property type="evidence" value="ECO:0007669"/>
    <property type="project" value="TreeGrafter"/>
</dbReference>
<dbReference type="GO" id="GO:0005829">
    <property type="term" value="C:cytosol"/>
    <property type="evidence" value="ECO:0007669"/>
    <property type="project" value="TreeGrafter"/>
</dbReference>
<sequence>MVLAFLISTMQQESATPIYSATFDRDPDIATREERKDLYQRLSQKVASEYDAVKRYTNRSDAGDFERLRNDNILPEFSRGVVYLDSSEYLMEDKILLWFAALDCGFVMVLHRTESVQTAVLNMKILIQNLQQYTRILTDPVAALLKMERTETVVHHLIPNGVLQLQASALLKETLKELDRKLQRLIKER</sequence>
<comment type="caution">
    <text evidence="1">The sequence shown here is derived from an EMBL/GenBank/DDBJ whole genome shotgun (WGS) entry which is preliminary data.</text>
</comment>